<dbReference type="EMBL" id="JAJHZP010000001">
    <property type="protein sequence ID" value="MDC4183041.1"/>
    <property type="molecule type" value="Genomic_DNA"/>
</dbReference>
<dbReference type="Gene3D" id="3.40.50.1820">
    <property type="entry name" value="alpha/beta hydrolase"/>
    <property type="match status" value="1"/>
</dbReference>
<reference evidence="2" key="1">
    <citation type="submission" date="2021-11" db="EMBL/GenBank/DDBJ databases">
        <title>Description of Mycoplasma bradburyaesp. nov.from sea birds: a tribute to a great mycoplasmologist.</title>
        <authorList>
            <person name="Ramirez A.S."/>
            <person name="Poveda C."/>
            <person name="Suarez-Perez A."/>
            <person name="Rosales R.S."/>
            <person name="Dijkman R."/>
            <person name="Feberwee A."/>
            <person name="Spergser J."/>
            <person name="Szostak M.P."/>
            <person name="Ressel L."/>
            <person name="Calabuig P."/>
            <person name="Catania S."/>
            <person name="Gobbo F."/>
            <person name="Timofte D."/>
            <person name="Poveda J.B."/>
        </authorList>
    </citation>
    <scope>NUCLEOTIDE SEQUENCE</scope>
    <source>
        <strain evidence="2">T264</strain>
    </source>
</reference>
<accession>A0AAW6HQT3</accession>
<dbReference type="SUPFAM" id="SSF53474">
    <property type="entry name" value="alpha/beta-Hydrolases"/>
    <property type="match status" value="1"/>
</dbReference>
<dbReference type="Pfam" id="PF12697">
    <property type="entry name" value="Abhydrolase_6"/>
    <property type="match status" value="1"/>
</dbReference>
<proteinExistence type="predicted"/>
<protein>
    <submittedName>
        <fullName evidence="2">Alpha/beta hydrolase</fullName>
    </submittedName>
</protein>
<dbReference type="AlphaFoldDB" id="A0AAW6HQT3"/>
<evidence type="ECO:0000313" key="3">
    <source>
        <dbReference type="Proteomes" id="UP001216384"/>
    </source>
</evidence>
<evidence type="ECO:0000313" key="2">
    <source>
        <dbReference type="EMBL" id="MDC4183041.1"/>
    </source>
</evidence>
<dbReference type="GO" id="GO:0016787">
    <property type="term" value="F:hydrolase activity"/>
    <property type="evidence" value="ECO:0007669"/>
    <property type="project" value="UniProtKB-KW"/>
</dbReference>
<sequence length="280" mass="32811">MNRAFKNVDINHLKVIKNINKGAKVDLIFCHGLATEPGMHYKIVKELSNVNHYDLGFPGHIDTDFKFTMKELNVDYFSKLLAIFIKQNPDLKNIILVGHSLGCAVIVFALKHLTKNEKERIKKIVLNAPLTINTLLTALHFTKYFTSDANKINDVGIEKFFKDLFYDPKKYLKEFNQWFDLDFYKKHQTEQKKLALTLLNPDMIRKIISAYHSEKKYENFTFITADKDRLVPFTMVRHYIKNFFKDAKHIEIKNGGHAFILEHKDTYIEILKEIIRNAKS</sequence>
<dbReference type="InterPro" id="IPR000073">
    <property type="entry name" value="AB_hydrolase_1"/>
</dbReference>
<gene>
    <name evidence="2" type="ORF">LNO71_00075</name>
</gene>
<keyword evidence="2" id="KW-0378">Hydrolase</keyword>
<feature type="domain" description="AB hydrolase-1" evidence="1">
    <location>
        <begin position="27"/>
        <end position="267"/>
    </location>
</feature>
<evidence type="ECO:0000259" key="1">
    <source>
        <dbReference type="Pfam" id="PF12697"/>
    </source>
</evidence>
<organism evidence="2 3">
    <name type="scientific">Mycoplasma bradburyae</name>
    <dbReference type="NCBI Taxonomy" id="2963128"/>
    <lineage>
        <taxon>Bacteria</taxon>
        <taxon>Bacillati</taxon>
        <taxon>Mycoplasmatota</taxon>
        <taxon>Mollicutes</taxon>
        <taxon>Mycoplasmataceae</taxon>
        <taxon>Mycoplasma</taxon>
    </lineage>
</organism>
<dbReference type="InterPro" id="IPR029058">
    <property type="entry name" value="AB_hydrolase_fold"/>
</dbReference>
<name>A0AAW6HQT3_9MOLU</name>
<comment type="caution">
    <text evidence="2">The sequence shown here is derived from an EMBL/GenBank/DDBJ whole genome shotgun (WGS) entry which is preliminary data.</text>
</comment>
<dbReference type="RefSeq" id="WP_255045744.1">
    <property type="nucleotide sequence ID" value="NZ_CP101415.1"/>
</dbReference>
<dbReference type="Proteomes" id="UP001216384">
    <property type="component" value="Unassembled WGS sequence"/>
</dbReference>